<keyword evidence="3 5" id="KW-0378">Hydrolase</keyword>
<dbReference type="PROSITE" id="PS00137">
    <property type="entry name" value="SUBTILASE_HIS"/>
    <property type="match status" value="1"/>
</dbReference>
<evidence type="ECO:0000256" key="6">
    <source>
        <dbReference type="SAM" id="MobiDB-lite"/>
    </source>
</evidence>
<evidence type="ECO:0000313" key="9">
    <source>
        <dbReference type="EMBL" id="KQB84283.1"/>
    </source>
</evidence>
<keyword evidence="7" id="KW-1133">Transmembrane helix</keyword>
<dbReference type="InterPro" id="IPR015500">
    <property type="entry name" value="Peptidase_S8_subtilisin-rel"/>
</dbReference>
<proteinExistence type="inferred from homology"/>
<feature type="active site" description="Charge relay system" evidence="5">
    <location>
        <position position="38"/>
    </location>
</feature>
<comment type="similarity">
    <text evidence="1 5">Belongs to the peptidase S8 family.</text>
</comment>
<feature type="transmembrane region" description="Helical" evidence="7">
    <location>
        <begin position="302"/>
        <end position="325"/>
    </location>
</feature>
<dbReference type="PANTHER" id="PTHR43806:SF11">
    <property type="entry name" value="CEREVISIN-RELATED"/>
    <property type="match status" value="1"/>
</dbReference>
<protein>
    <submittedName>
        <fullName evidence="9">Subtilisin BL</fullName>
        <ecNumber evidence="9">3.4.21.62</ecNumber>
    </submittedName>
</protein>
<dbReference type="Proteomes" id="UP000050517">
    <property type="component" value="Unassembled WGS sequence"/>
</dbReference>
<keyword evidence="2 5" id="KW-0645">Protease</keyword>
<evidence type="ECO:0000313" key="10">
    <source>
        <dbReference type="Proteomes" id="UP000050517"/>
    </source>
</evidence>
<sequence length="357" mass="36678">MAVIDTGVAPHPQLRDLIAGSDLVSPESPNPLSDCDAHGTIVAGIIASTDRGIAPRSRILSIRQTSSTSAHVDDVSRAQGSLASLAQAISEAVDRGARVINVSVVACLPPERARHVNTRVLDAALHHAEQRGVVVVAAAGNRSPQCQDSSVVYPAHSPTVVSVGALDDPHDLAAYSLAGGANILSAPGRVTAGLDPRGPGWITAVGTPDTSGFVASPQELIGTSFAAPVISGIIALLLEQHPEYAPAQVRAHLFSVAQPPHGAIATDDVLSARIPPAPPARTLPVLSCPSAPDPRAQSHTRIFVLSLGLAVLCAGLAGGFAARYLPSRFRSSPERSREQNHGTGELPTTKAGVGHPS</sequence>
<evidence type="ECO:0000256" key="7">
    <source>
        <dbReference type="SAM" id="Phobius"/>
    </source>
</evidence>
<dbReference type="AlphaFoldDB" id="A0A0Q0UCW7"/>
<comment type="caution">
    <text evidence="9">The sequence shown here is derived from an EMBL/GenBank/DDBJ whole genome shotgun (WGS) entry which is preliminary data.</text>
</comment>
<evidence type="ECO:0000256" key="1">
    <source>
        <dbReference type="ARBA" id="ARBA00011073"/>
    </source>
</evidence>
<dbReference type="PATRIC" id="fig|1544416.3.peg.1087"/>
<keyword evidence="10" id="KW-1185">Reference proteome</keyword>
<organism evidence="9 10">
    <name type="scientific">Corynebacterium oculi</name>
    <dbReference type="NCBI Taxonomy" id="1544416"/>
    <lineage>
        <taxon>Bacteria</taxon>
        <taxon>Bacillati</taxon>
        <taxon>Actinomycetota</taxon>
        <taxon>Actinomycetes</taxon>
        <taxon>Mycobacteriales</taxon>
        <taxon>Corynebacteriaceae</taxon>
        <taxon>Corynebacterium</taxon>
    </lineage>
</organism>
<feature type="active site" description="Charge relay system" evidence="5">
    <location>
        <position position="5"/>
    </location>
</feature>
<evidence type="ECO:0000256" key="4">
    <source>
        <dbReference type="ARBA" id="ARBA00022825"/>
    </source>
</evidence>
<dbReference type="EMBL" id="LKST01000002">
    <property type="protein sequence ID" value="KQB84283.1"/>
    <property type="molecule type" value="Genomic_DNA"/>
</dbReference>
<dbReference type="InterPro" id="IPR036852">
    <property type="entry name" value="Peptidase_S8/S53_dom_sf"/>
</dbReference>
<feature type="active site" description="Charge relay system" evidence="5">
    <location>
        <position position="224"/>
    </location>
</feature>
<dbReference type="PROSITE" id="PS51892">
    <property type="entry name" value="SUBTILASE"/>
    <property type="match status" value="1"/>
</dbReference>
<dbReference type="InterPro" id="IPR022398">
    <property type="entry name" value="Peptidase_S8_His-AS"/>
</dbReference>
<dbReference type="PROSITE" id="PS00138">
    <property type="entry name" value="SUBTILASE_SER"/>
    <property type="match status" value="1"/>
</dbReference>
<dbReference type="GO" id="GO:0006508">
    <property type="term" value="P:proteolysis"/>
    <property type="evidence" value="ECO:0007669"/>
    <property type="project" value="UniProtKB-KW"/>
</dbReference>
<dbReference type="Gene3D" id="3.40.50.200">
    <property type="entry name" value="Peptidase S8/S53 domain"/>
    <property type="match status" value="1"/>
</dbReference>
<dbReference type="InterPro" id="IPR000209">
    <property type="entry name" value="Peptidase_S8/S53_dom"/>
</dbReference>
<dbReference type="EC" id="3.4.21.62" evidence="9"/>
<evidence type="ECO:0000256" key="3">
    <source>
        <dbReference type="ARBA" id="ARBA00022801"/>
    </source>
</evidence>
<feature type="domain" description="Peptidase S8/S53" evidence="8">
    <location>
        <begin position="2"/>
        <end position="257"/>
    </location>
</feature>
<dbReference type="SUPFAM" id="SSF52743">
    <property type="entry name" value="Subtilisin-like"/>
    <property type="match status" value="1"/>
</dbReference>
<dbReference type="InterPro" id="IPR023828">
    <property type="entry name" value="Peptidase_S8_Ser-AS"/>
</dbReference>
<dbReference type="Pfam" id="PF00082">
    <property type="entry name" value="Peptidase_S8"/>
    <property type="match status" value="1"/>
</dbReference>
<keyword evidence="7" id="KW-0472">Membrane</keyword>
<keyword evidence="4 5" id="KW-0720">Serine protease</keyword>
<dbReference type="InterPro" id="IPR050131">
    <property type="entry name" value="Peptidase_S8_subtilisin-like"/>
</dbReference>
<evidence type="ECO:0000256" key="5">
    <source>
        <dbReference type="PROSITE-ProRule" id="PRU01240"/>
    </source>
</evidence>
<feature type="compositionally biased region" description="Basic and acidic residues" evidence="6">
    <location>
        <begin position="331"/>
        <end position="340"/>
    </location>
</feature>
<feature type="region of interest" description="Disordered" evidence="6">
    <location>
        <begin position="329"/>
        <end position="357"/>
    </location>
</feature>
<evidence type="ECO:0000256" key="2">
    <source>
        <dbReference type="ARBA" id="ARBA00022670"/>
    </source>
</evidence>
<reference evidence="9 10" key="1">
    <citation type="submission" date="2015-10" db="EMBL/GenBank/DDBJ databases">
        <title>Corynebacteirum lowii and Corynebacterium oculi species nova, derived from human clinical disease and and emended description of Corynebacterium mastiditis.</title>
        <authorList>
            <person name="Bernard K."/>
            <person name="Pacheco A.L."/>
            <person name="Mcdougall C."/>
            <person name="Burtx T."/>
            <person name="Weibe D."/>
            <person name="Tyler S."/>
            <person name="Olson A.B."/>
            <person name="Cnockaert M."/>
            <person name="Eguchi H."/>
            <person name="Kuwahara T."/>
            <person name="Nakayama-Imaohji H."/>
            <person name="Boudewijins M."/>
            <person name="Van Hoecke F."/>
            <person name="Bernier A.-M."/>
            <person name="Vandamme P."/>
        </authorList>
    </citation>
    <scope>NUCLEOTIDE SEQUENCE [LARGE SCALE GENOMIC DNA]</scope>
    <source>
        <strain evidence="9 10">NML 130210</strain>
    </source>
</reference>
<name>A0A0Q0UCW7_9CORY</name>
<keyword evidence="7" id="KW-0812">Transmembrane</keyword>
<gene>
    <name evidence="9" type="ORF">Cocul_01080</name>
</gene>
<dbReference type="STRING" id="1544416.Cocul_01080"/>
<accession>A0A0Q0UCW7</accession>
<evidence type="ECO:0000259" key="8">
    <source>
        <dbReference type="Pfam" id="PF00082"/>
    </source>
</evidence>
<dbReference type="GO" id="GO:0004252">
    <property type="term" value="F:serine-type endopeptidase activity"/>
    <property type="evidence" value="ECO:0007669"/>
    <property type="project" value="UniProtKB-UniRule"/>
</dbReference>
<dbReference type="PANTHER" id="PTHR43806">
    <property type="entry name" value="PEPTIDASE S8"/>
    <property type="match status" value="1"/>
</dbReference>
<dbReference type="PRINTS" id="PR00723">
    <property type="entry name" value="SUBTILISIN"/>
</dbReference>